<feature type="region of interest" description="Disordered" evidence="5">
    <location>
        <begin position="587"/>
        <end position="648"/>
    </location>
</feature>
<evidence type="ECO:0000256" key="1">
    <source>
        <dbReference type="ARBA" id="ARBA00004123"/>
    </source>
</evidence>
<keyword evidence="4" id="KW-0539">Nucleus</keyword>
<dbReference type="PANTHER" id="PTHR34105:SF1">
    <property type="entry name" value="PROLINE-, GLUTAMIC ACID- AND LEUCINE-RICH PROTEIN 1"/>
    <property type="match status" value="1"/>
</dbReference>
<sequence>MLSVLKKKEPVPVIKAAVILCRTIFTGATDIPEFQRQVSTPNVPKFTAALISLLEKEPDVESKVLVLETLFHLVPLYPNIHRASHAALTSIVTRILMDSSSTYTGQCLVKSASKLYSVLHYTGGKVGAANMWRKAVDDTLFEAWNAFHGLRTTFPDEHGRIPGPSSQTDPAVFIATGLERLRSFVLALCSLLKSASQRPVNMPVGSIVRLAIALVTVTKVEQTEVSVDSNVHIMENLVVPSIWRIACGLIVCLTKCIGHHMTPYLGRLSSYIVYHLEQKPSCAQRLPFLEALQTLLTHCHPLHDSILSTRLTKIVLPLITIVLASQANASNEKGAEASRGKKGKRKARTYEGDEVFNTFMEVICPAADDGKALLAACDVLQLLLRNSDVTAAVHSIASRVVLSALFYLPQTTPSLISPDLQVYERLNTKIQNIARELGAGSTTAMSKSLCMVVRALSMTGLDDISSHELDILLHPRLPPLLRPLPAVETLALFRSEESNEEAQAREALGLEISSINPIVVLSAKEKDVAMADPASIVHEQLTSAHPADTQSAVPVTTRSPISTQTEPVRKQDLTQASNVVPITTVSMRSATESSSSSIPTAAPVASSSQPMTVKHTSKQVDVLTMENAGVNGDEEIPSIDMDSDSDFE</sequence>
<evidence type="ECO:0000259" key="6">
    <source>
        <dbReference type="Pfam" id="PF08167"/>
    </source>
</evidence>
<name>A0ABR1K065_9AGAR</name>
<evidence type="ECO:0000256" key="3">
    <source>
        <dbReference type="ARBA" id="ARBA00021502"/>
    </source>
</evidence>
<evidence type="ECO:0000313" key="7">
    <source>
        <dbReference type="EMBL" id="KAK7470430.1"/>
    </source>
</evidence>
<feature type="domain" description="Pre-rRNA-processing protein RIX1 N-terminal" evidence="6">
    <location>
        <begin position="2"/>
        <end position="101"/>
    </location>
</feature>
<keyword evidence="8" id="KW-1185">Reference proteome</keyword>
<comment type="subcellular location">
    <subcellularLocation>
        <location evidence="1">Nucleus</location>
    </subcellularLocation>
</comment>
<reference evidence="7 8" key="1">
    <citation type="submission" date="2024-01" db="EMBL/GenBank/DDBJ databases">
        <title>A draft genome for the cacao thread blight pathogen Marasmiellus scandens.</title>
        <authorList>
            <person name="Baruah I.K."/>
            <person name="Leung J."/>
            <person name="Bukari Y."/>
            <person name="Amoako-Attah I."/>
            <person name="Meinhardt L.W."/>
            <person name="Bailey B.A."/>
            <person name="Cohen S.P."/>
        </authorList>
    </citation>
    <scope>NUCLEOTIDE SEQUENCE [LARGE SCALE GENOMIC DNA]</scope>
    <source>
        <strain evidence="7 8">GH-19</strain>
    </source>
</reference>
<dbReference type="PANTHER" id="PTHR34105">
    <property type="entry name" value="PROLINE-, GLUTAMIC ACID- AND LEUCINE-RICH PROTEIN 1"/>
    <property type="match status" value="1"/>
</dbReference>
<dbReference type="Proteomes" id="UP001498398">
    <property type="component" value="Unassembled WGS sequence"/>
</dbReference>
<dbReference type="InterPro" id="IPR012583">
    <property type="entry name" value="RIX1_N"/>
</dbReference>
<gene>
    <name evidence="7" type="ORF">VKT23_001856</name>
</gene>
<dbReference type="InterPro" id="IPR016024">
    <property type="entry name" value="ARM-type_fold"/>
</dbReference>
<dbReference type="SUPFAM" id="SSF48371">
    <property type="entry name" value="ARM repeat"/>
    <property type="match status" value="1"/>
</dbReference>
<evidence type="ECO:0000256" key="4">
    <source>
        <dbReference type="ARBA" id="ARBA00023242"/>
    </source>
</evidence>
<evidence type="ECO:0000256" key="2">
    <source>
        <dbReference type="ARBA" id="ARBA00010511"/>
    </source>
</evidence>
<feature type="compositionally biased region" description="Acidic residues" evidence="5">
    <location>
        <begin position="632"/>
        <end position="648"/>
    </location>
</feature>
<dbReference type="Pfam" id="PF08167">
    <property type="entry name" value="RIX1"/>
    <property type="match status" value="1"/>
</dbReference>
<feature type="compositionally biased region" description="Polar residues" evidence="5">
    <location>
        <begin position="542"/>
        <end position="566"/>
    </location>
</feature>
<evidence type="ECO:0000313" key="8">
    <source>
        <dbReference type="Proteomes" id="UP001498398"/>
    </source>
</evidence>
<feature type="compositionally biased region" description="Low complexity" evidence="5">
    <location>
        <begin position="589"/>
        <end position="608"/>
    </location>
</feature>
<feature type="region of interest" description="Disordered" evidence="5">
    <location>
        <begin position="542"/>
        <end position="568"/>
    </location>
</feature>
<organism evidence="7 8">
    <name type="scientific">Marasmiellus scandens</name>
    <dbReference type="NCBI Taxonomy" id="2682957"/>
    <lineage>
        <taxon>Eukaryota</taxon>
        <taxon>Fungi</taxon>
        <taxon>Dikarya</taxon>
        <taxon>Basidiomycota</taxon>
        <taxon>Agaricomycotina</taxon>
        <taxon>Agaricomycetes</taxon>
        <taxon>Agaricomycetidae</taxon>
        <taxon>Agaricales</taxon>
        <taxon>Marasmiineae</taxon>
        <taxon>Omphalotaceae</taxon>
        <taxon>Marasmiellus</taxon>
    </lineage>
</organism>
<accession>A0ABR1K065</accession>
<comment type="caution">
    <text evidence="7">The sequence shown here is derived from an EMBL/GenBank/DDBJ whole genome shotgun (WGS) entry which is preliminary data.</text>
</comment>
<dbReference type="EMBL" id="JBANRG010000002">
    <property type="protein sequence ID" value="KAK7470430.1"/>
    <property type="molecule type" value="Genomic_DNA"/>
</dbReference>
<proteinExistence type="inferred from homology"/>
<evidence type="ECO:0000256" key="5">
    <source>
        <dbReference type="SAM" id="MobiDB-lite"/>
    </source>
</evidence>
<protein>
    <recommendedName>
        <fullName evidence="3">Pre-rRNA-processing protein RIX1</fullName>
    </recommendedName>
</protein>
<comment type="similarity">
    <text evidence="2">Belongs to the RIX1/PELP1 family.</text>
</comment>